<keyword evidence="4" id="KW-0808">Transferase</keyword>
<evidence type="ECO:0000256" key="1">
    <source>
        <dbReference type="ARBA" id="ARBA00004162"/>
    </source>
</evidence>
<dbReference type="EMBL" id="CM007385">
    <property type="protein sequence ID" value="ONK68335.1"/>
    <property type="molecule type" value="Genomic_DNA"/>
</dbReference>
<gene>
    <name evidence="12" type="ORF">A4U43_C05F10350</name>
</gene>
<keyword evidence="8" id="KW-1133">Transmembrane helix</keyword>
<evidence type="ECO:0000256" key="11">
    <source>
        <dbReference type="ARBA" id="ARBA00048679"/>
    </source>
</evidence>
<evidence type="ECO:0000256" key="4">
    <source>
        <dbReference type="ARBA" id="ARBA00022679"/>
    </source>
</evidence>
<reference evidence="13" key="1">
    <citation type="journal article" date="2017" name="Nat. Commun.">
        <title>The asparagus genome sheds light on the origin and evolution of a young Y chromosome.</title>
        <authorList>
            <person name="Harkess A."/>
            <person name="Zhou J."/>
            <person name="Xu C."/>
            <person name="Bowers J.E."/>
            <person name="Van der Hulst R."/>
            <person name="Ayyampalayam S."/>
            <person name="Mercati F."/>
            <person name="Riccardi P."/>
            <person name="McKain M.R."/>
            <person name="Kakrana A."/>
            <person name="Tang H."/>
            <person name="Ray J."/>
            <person name="Groenendijk J."/>
            <person name="Arikit S."/>
            <person name="Mathioni S.M."/>
            <person name="Nakano M."/>
            <person name="Shan H."/>
            <person name="Telgmann-Rauber A."/>
            <person name="Kanno A."/>
            <person name="Yue Z."/>
            <person name="Chen H."/>
            <person name="Li W."/>
            <person name="Chen Y."/>
            <person name="Xu X."/>
            <person name="Zhang Y."/>
            <person name="Luo S."/>
            <person name="Chen H."/>
            <person name="Gao J."/>
            <person name="Mao Z."/>
            <person name="Pires J.C."/>
            <person name="Luo M."/>
            <person name="Kudrna D."/>
            <person name="Wing R.A."/>
            <person name="Meyers B.C."/>
            <person name="Yi K."/>
            <person name="Kong H."/>
            <person name="Lavrijsen P."/>
            <person name="Sunseri F."/>
            <person name="Falavigna A."/>
            <person name="Ye Y."/>
            <person name="Leebens-Mack J.H."/>
            <person name="Chen G."/>
        </authorList>
    </citation>
    <scope>NUCLEOTIDE SEQUENCE [LARGE SCALE GENOMIC DNA]</scope>
    <source>
        <strain evidence="13">cv. DH0086</strain>
    </source>
</reference>
<evidence type="ECO:0000256" key="2">
    <source>
        <dbReference type="ARBA" id="ARBA00012513"/>
    </source>
</evidence>
<evidence type="ECO:0000313" key="13">
    <source>
        <dbReference type="Proteomes" id="UP000243459"/>
    </source>
</evidence>
<dbReference type="Gramene" id="ONK68335">
    <property type="protein sequence ID" value="ONK68335"/>
    <property type="gene ID" value="A4U43_C05F10350"/>
</dbReference>
<sequence length="189" mass="20886">MRAEQSKLVLDEDGESLGGFSLSVPCRLLAVAMGDGDRRSFCSSPVPCRLLAVAMGDGDRRSFCSSLAVAARPLLSHALETGDFNELPDPRLENNYNEREMFRMIETAAACVRHSASMRPRMGLVVRALDLADIDLSNGMRPGQSELFSAQSAEIRLFQRMAFGSQDYSSDFSNFSNFSRTSRQTQRDS</sequence>
<evidence type="ECO:0000256" key="9">
    <source>
        <dbReference type="ARBA" id="ARBA00023136"/>
    </source>
</evidence>
<evidence type="ECO:0000313" key="12">
    <source>
        <dbReference type="EMBL" id="ONK68335.1"/>
    </source>
</evidence>
<dbReference type="PANTHER" id="PTHR47982">
    <property type="entry name" value="PROLINE-RICH RECEPTOR-LIKE PROTEIN KINASE PERK4"/>
    <property type="match status" value="1"/>
</dbReference>
<comment type="catalytic activity">
    <reaction evidence="10">
        <text>L-threonyl-[protein] + ATP = O-phospho-L-threonyl-[protein] + ADP + H(+)</text>
        <dbReference type="Rhea" id="RHEA:46608"/>
        <dbReference type="Rhea" id="RHEA-COMP:11060"/>
        <dbReference type="Rhea" id="RHEA-COMP:11605"/>
        <dbReference type="ChEBI" id="CHEBI:15378"/>
        <dbReference type="ChEBI" id="CHEBI:30013"/>
        <dbReference type="ChEBI" id="CHEBI:30616"/>
        <dbReference type="ChEBI" id="CHEBI:61977"/>
        <dbReference type="ChEBI" id="CHEBI:456216"/>
        <dbReference type="EC" id="2.7.11.1"/>
    </reaction>
</comment>
<comment type="catalytic activity">
    <reaction evidence="11">
        <text>L-seryl-[protein] + ATP = O-phospho-L-seryl-[protein] + ADP + H(+)</text>
        <dbReference type="Rhea" id="RHEA:17989"/>
        <dbReference type="Rhea" id="RHEA-COMP:9863"/>
        <dbReference type="Rhea" id="RHEA-COMP:11604"/>
        <dbReference type="ChEBI" id="CHEBI:15378"/>
        <dbReference type="ChEBI" id="CHEBI:29999"/>
        <dbReference type="ChEBI" id="CHEBI:30616"/>
        <dbReference type="ChEBI" id="CHEBI:83421"/>
        <dbReference type="ChEBI" id="CHEBI:456216"/>
        <dbReference type="EC" id="2.7.11.1"/>
    </reaction>
</comment>
<protein>
    <recommendedName>
        <fullName evidence="2">non-specific serine/threonine protein kinase</fullName>
        <ecNumber evidence="2">2.7.11.1</ecNumber>
    </recommendedName>
</protein>
<keyword evidence="5" id="KW-0812">Transmembrane</keyword>
<organism evidence="12 13">
    <name type="scientific">Asparagus officinalis</name>
    <name type="common">Garden asparagus</name>
    <dbReference type="NCBI Taxonomy" id="4686"/>
    <lineage>
        <taxon>Eukaryota</taxon>
        <taxon>Viridiplantae</taxon>
        <taxon>Streptophyta</taxon>
        <taxon>Embryophyta</taxon>
        <taxon>Tracheophyta</taxon>
        <taxon>Spermatophyta</taxon>
        <taxon>Magnoliopsida</taxon>
        <taxon>Liliopsida</taxon>
        <taxon>Asparagales</taxon>
        <taxon>Asparagaceae</taxon>
        <taxon>Asparagoideae</taxon>
        <taxon>Asparagus</taxon>
    </lineage>
</organism>
<comment type="subcellular location">
    <subcellularLocation>
        <location evidence="1">Cell membrane</location>
        <topology evidence="1">Single-pass membrane protein</topology>
    </subcellularLocation>
</comment>
<keyword evidence="3" id="KW-0723">Serine/threonine-protein kinase</keyword>
<name>A0A5P1EQP1_ASPOF</name>
<keyword evidence="3" id="KW-0418">Kinase</keyword>
<keyword evidence="7" id="KW-0067">ATP-binding</keyword>
<proteinExistence type="predicted"/>
<dbReference type="Gene3D" id="1.10.510.10">
    <property type="entry name" value="Transferase(Phosphotransferase) domain 1"/>
    <property type="match status" value="1"/>
</dbReference>
<keyword evidence="6" id="KW-0547">Nucleotide-binding</keyword>
<dbReference type="GO" id="GO:0005524">
    <property type="term" value="F:ATP binding"/>
    <property type="evidence" value="ECO:0007669"/>
    <property type="project" value="UniProtKB-KW"/>
</dbReference>
<evidence type="ECO:0000256" key="3">
    <source>
        <dbReference type="ARBA" id="ARBA00022527"/>
    </source>
</evidence>
<dbReference type="EC" id="2.7.11.1" evidence="2"/>
<accession>A0A5P1EQP1</accession>
<evidence type="ECO:0000256" key="5">
    <source>
        <dbReference type="ARBA" id="ARBA00022692"/>
    </source>
</evidence>
<dbReference type="AlphaFoldDB" id="A0A5P1EQP1"/>
<dbReference type="Proteomes" id="UP000243459">
    <property type="component" value="Chromosome 5"/>
</dbReference>
<evidence type="ECO:0000256" key="7">
    <source>
        <dbReference type="ARBA" id="ARBA00022840"/>
    </source>
</evidence>
<dbReference type="GO" id="GO:0004674">
    <property type="term" value="F:protein serine/threonine kinase activity"/>
    <property type="evidence" value="ECO:0007669"/>
    <property type="project" value="UniProtKB-KW"/>
</dbReference>
<evidence type="ECO:0000256" key="10">
    <source>
        <dbReference type="ARBA" id="ARBA00047899"/>
    </source>
</evidence>
<keyword evidence="13" id="KW-1185">Reference proteome</keyword>
<dbReference type="PANTHER" id="PTHR47982:SF32">
    <property type="entry name" value="NON-SPECIFIC SERINE_THREONINE PROTEIN KINASE"/>
    <property type="match status" value="1"/>
</dbReference>
<evidence type="ECO:0000256" key="6">
    <source>
        <dbReference type="ARBA" id="ARBA00022741"/>
    </source>
</evidence>
<dbReference type="InterPro" id="IPR047117">
    <property type="entry name" value="PERK1-13-like"/>
</dbReference>
<evidence type="ECO:0000256" key="8">
    <source>
        <dbReference type="ARBA" id="ARBA00022989"/>
    </source>
</evidence>
<keyword evidence="9" id="KW-0472">Membrane</keyword>
<dbReference type="GO" id="GO:0005886">
    <property type="term" value="C:plasma membrane"/>
    <property type="evidence" value="ECO:0007669"/>
    <property type="project" value="UniProtKB-SubCell"/>
</dbReference>